<accession>A0A4Y2FIW9</accession>
<organism evidence="2 3">
    <name type="scientific">Araneus ventricosus</name>
    <name type="common">Orbweaver spider</name>
    <name type="synonym">Epeira ventricosa</name>
    <dbReference type="NCBI Taxonomy" id="182803"/>
    <lineage>
        <taxon>Eukaryota</taxon>
        <taxon>Metazoa</taxon>
        <taxon>Ecdysozoa</taxon>
        <taxon>Arthropoda</taxon>
        <taxon>Chelicerata</taxon>
        <taxon>Arachnida</taxon>
        <taxon>Araneae</taxon>
        <taxon>Araneomorphae</taxon>
        <taxon>Entelegynae</taxon>
        <taxon>Araneoidea</taxon>
        <taxon>Araneidae</taxon>
        <taxon>Araneus</taxon>
    </lineage>
</organism>
<dbReference type="Proteomes" id="UP000499080">
    <property type="component" value="Unassembled WGS sequence"/>
</dbReference>
<gene>
    <name evidence="1" type="ORF">AVEN_193290_1</name>
    <name evidence="2" type="ORF">AVEN_238045_1</name>
</gene>
<sequence length="101" mass="11283">MINVRRCSILHENDALKASTLLKLLKLKDYKIPHHITVPLSCDGVPCPFNRLSSHNGSRHGAWDGVLSCDGTVLDSICSYLYKKYGRMIKVAVNPHHTVTL</sequence>
<evidence type="ECO:0000313" key="1">
    <source>
        <dbReference type="EMBL" id="GBM40266.1"/>
    </source>
</evidence>
<dbReference type="AlphaFoldDB" id="A0A4Y2FIW9"/>
<evidence type="ECO:0000313" key="3">
    <source>
        <dbReference type="Proteomes" id="UP000499080"/>
    </source>
</evidence>
<dbReference type="EMBL" id="BGPR01095926">
    <property type="protein sequence ID" value="GBM40266.1"/>
    <property type="molecule type" value="Genomic_DNA"/>
</dbReference>
<protein>
    <submittedName>
        <fullName evidence="2">Uncharacterized protein</fullName>
    </submittedName>
</protein>
<proteinExistence type="predicted"/>
<evidence type="ECO:0000313" key="2">
    <source>
        <dbReference type="EMBL" id="GBM40375.1"/>
    </source>
</evidence>
<comment type="caution">
    <text evidence="2">The sequence shown here is derived from an EMBL/GenBank/DDBJ whole genome shotgun (WGS) entry which is preliminary data.</text>
</comment>
<name>A0A4Y2FIW9_ARAVE</name>
<reference evidence="2 3" key="1">
    <citation type="journal article" date="2019" name="Sci. Rep.">
        <title>Orb-weaving spider Araneus ventricosus genome elucidates the spidroin gene catalogue.</title>
        <authorList>
            <person name="Kono N."/>
            <person name="Nakamura H."/>
            <person name="Ohtoshi R."/>
            <person name="Moran D.A.P."/>
            <person name="Shinohara A."/>
            <person name="Yoshida Y."/>
            <person name="Fujiwara M."/>
            <person name="Mori M."/>
            <person name="Tomita M."/>
            <person name="Arakawa K."/>
        </authorList>
    </citation>
    <scope>NUCLEOTIDE SEQUENCE [LARGE SCALE GENOMIC DNA]</scope>
</reference>
<dbReference type="EMBL" id="BGPR01095959">
    <property type="protein sequence ID" value="GBM40375.1"/>
    <property type="molecule type" value="Genomic_DNA"/>
</dbReference>
<keyword evidence="3" id="KW-1185">Reference proteome</keyword>